<protein>
    <submittedName>
        <fullName evidence="2">Uncharacterized protein</fullName>
    </submittedName>
</protein>
<sequence>MAGPARPGHGQHGDGDDEEPDVTEPEEEQEKTGKTDDVLFSPDGDPHHTLAQAPQPDEHLAARFQHDGETETVGDE</sequence>
<evidence type="ECO:0000313" key="3">
    <source>
        <dbReference type="Proteomes" id="UP000198765"/>
    </source>
</evidence>
<reference evidence="2 3" key="1">
    <citation type="submission" date="2016-06" db="EMBL/GenBank/DDBJ databases">
        <authorList>
            <person name="Kjaerup R.B."/>
            <person name="Dalgaard T.S."/>
            <person name="Juul-Madsen H.R."/>
        </authorList>
    </citation>
    <scope>NUCLEOTIDE SEQUENCE [LARGE SCALE GENOMIC DNA]</scope>
    <source>
        <strain evidence="2 3">DSM 45248</strain>
    </source>
</reference>
<dbReference type="PATRIC" id="fig|299146.4.peg.1856"/>
<dbReference type="EMBL" id="LT594324">
    <property type="protein sequence ID" value="SBT43462.1"/>
    <property type="molecule type" value="Genomic_DNA"/>
</dbReference>
<dbReference type="Proteomes" id="UP000198765">
    <property type="component" value="Chromosome I"/>
</dbReference>
<evidence type="ECO:0000313" key="2">
    <source>
        <dbReference type="EMBL" id="SBT43462.1"/>
    </source>
</evidence>
<gene>
    <name evidence="2" type="ORF">GA0070621_1798</name>
</gene>
<name>A0A1A8ZHZ6_9ACTN</name>
<feature type="compositionally biased region" description="Acidic residues" evidence="1">
    <location>
        <begin position="15"/>
        <end position="29"/>
    </location>
</feature>
<dbReference type="AlphaFoldDB" id="A0A1A8ZHZ6"/>
<keyword evidence="3" id="KW-1185">Reference proteome</keyword>
<evidence type="ECO:0000256" key="1">
    <source>
        <dbReference type="SAM" id="MobiDB-lite"/>
    </source>
</evidence>
<organism evidence="2 3">
    <name type="scientific">Micromonospora narathiwatensis</name>
    <dbReference type="NCBI Taxonomy" id="299146"/>
    <lineage>
        <taxon>Bacteria</taxon>
        <taxon>Bacillati</taxon>
        <taxon>Actinomycetota</taxon>
        <taxon>Actinomycetes</taxon>
        <taxon>Micromonosporales</taxon>
        <taxon>Micromonosporaceae</taxon>
        <taxon>Micromonospora</taxon>
    </lineage>
</organism>
<proteinExistence type="predicted"/>
<accession>A0A1A8ZHZ6</accession>
<feature type="region of interest" description="Disordered" evidence="1">
    <location>
        <begin position="1"/>
        <end position="57"/>
    </location>
</feature>